<gene>
    <name evidence="12" type="primary">si:ch211-137a8.2</name>
</gene>
<evidence type="ECO:0000256" key="6">
    <source>
        <dbReference type="ARBA" id="ARBA00046312"/>
    </source>
</evidence>
<keyword evidence="2 7" id="KW-0812">Transmembrane</keyword>
<evidence type="ECO:0000256" key="3">
    <source>
        <dbReference type="ARBA" id="ARBA00022989"/>
    </source>
</evidence>
<dbReference type="GO" id="GO:0005640">
    <property type="term" value="C:nuclear outer membrane"/>
    <property type="evidence" value="ECO:0007669"/>
    <property type="project" value="UniProtKB-SubCell"/>
</dbReference>
<feature type="topological domain" description="Perinuclear space" evidence="7">
    <location>
        <begin position="540"/>
        <end position="573"/>
    </location>
</feature>
<dbReference type="PANTHER" id="PTHR21640">
    <property type="match status" value="1"/>
</dbReference>
<organism evidence="11 12">
    <name type="scientific">Lates calcarifer</name>
    <name type="common">Barramundi</name>
    <name type="synonym">Holocentrus calcarifer</name>
    <dbReference type="NCBI Taxonomy" id="8187"/>
    <lineage>
        <taxon>Eukaryota</taxon>
        <taxon>Metazoa</taxon>
        <taxon>Chordata</taxon>
        <taxon>Craniata</taxon>
        <taxon>Vertebrata</taxon>
        <taxon>Euteleostomi</taxon>
        <taxon>Actinopterygii</taxon>
        <taxon>Neopterygii</taxon>
        <taxon>Teleostei</taxon>
        <taxon>Neoteleostei</taxon>
        <taxon>Acanthomorphata</taxon>
        <taxon>Carangaria</taxon>
        <taxon>Carangaria incertae sedis</taxon>
        <taxon>Centropomidae</taxon>
        <taxon>Lates</taxon>
    </lineage>
</organism>
<dbReference type="InterPro" id="IPR002017">
    <property type="entry name" value="Spectrin_repeat"/>
</dbReference>
<comment type="similarity">
    <text evidence="1">Belongs to the nesprin family.</text>
</comment>
<sequence>MSGCLEAERHGNFIPTTAGRDVLPREEARDMELSLNVSESLFVFTSSPLEVSGEEMQQVHGNWSQDGDLQGCGQLERRWVLWHEFMKEHAHLDAWLRLAEQAVSSPNPAHVTYTAAKEELRKFERLQCEAGSRLVQLDSLTRRNQTLTRLFVGAMRARLLASARECGRRWDDVNIKLESITARLKLFVSEWEEFEAEREELALWLANLDVRLTEVDHLNGNTCEKLRRLQSFQQCVCVNSGRVNALLQCGEELIQRSDPTDAQHIESRLLELLRHCSHVYNNIARTHTRLLSMRLVFEDDCFLSQATDSGCPSETLLEEEGALDKPNLDLPAVSNHPKDFLPSAVHHPPPPSPSSATHEHLGLEWDPSVDIGRSVSCDDGDSSYFSASTGRCHRDGLKRWSYFSSLSSRSDISNDIINQEVDLRLGWLAPREEEPRLNGDQWVTSTPERQDSEPVGFRWWASEGVAGSPEPCPSREEDFLFQSGADAEESSSCCEEAEHLFSEQSVTSSSEASSSSSSCLLPPALLYLLLAAVLALLAGLIWLVLESPSCHRSSRMSRNFHLTLRYVNGPPPT</sequence>
<dbReference type="SMART" id="SM00150">
    <property type="entry name" value="SPEC"/>
    <property type="match status" value="2"/>
</dbReference>
<feature type="transmembrane region" description="Helical" evidence="9">
    <location>
        <begin position="524"/>
        <end position="545"/>
    </location>
</feature>
<dbReference type="InterPro" id="IPR012315">
    <property type="entry name" value="KASH"/>
</dbReference>
<dbReference type="RefSeq" id="XP_050921467.1">
    <property type="nucleotide sequence ID" value="XM_051065510.1"/>
</dbReference>
<dbReference type="CDD" id="cd00176">
    <property type="entry name" value="SPEC"/>
    <property type="match status" value="1"/>
</dbReference>
<evidence type="ECO:0000256" key="9">
    <source>
        <dbReference type="SAM" id="Phobius"/>
    </source>
</evidence>
<dbReference type="InterPro" id="IPR018159">
    <property type="entry name" value="Spectrin/alpha-actinin"/>
</dbReference>
<evidence type="ECO:0000256" key="1">
    <source>
        <dbReference type="ARBA" id="ARBA00008619"/>
    </source>
</evidence>
<feature type="domain" description="KASH" evidence="10">
    <location>
        <begin position="510"/>
        <end position="573"/>
    </location>
</feature>
<dbReference type="Pfam" id="PF00435">
    <property type="entry name" value="Spectrin"/>
    <property type="match status" value="1"/>
</dbReference>
<dbReference type="GO" id="GO:0034993">
    <property type="term" value="C:meiotic nuclear membrane microtubule tethering complex"/>
    <property type="evidence" value="ECO:0007669"/>
    <property type="project" value="InterPro"/>
</dbReference>
<dbReference type="Proteomes" id="UP000694890">
    <property type="component" value="Linkage group LG21"/>
</dbReference>
<protein>
    <submittedName>
        <fullName evidence="12">Nesprin-2</fullName>
    </submittedName>
</protein>
<name>A0AAJ8AVI6_LATCA</name>
<dbReference type="InterPro" id="IPR030268">
    <property type="entry name" value="SYNE4"/>
</dbReference>
<dbReference type="SMART" id="SM01249">
    <property type="entry name" value="KASH"/>
    <property type="match status" value="1"/>
</dbReference>
<evidence type="ECO:0000256" key="2">
    <source>
        <dbReference type="ARBA" id="ARBA00022692"/>
    </source>
</evidence>
<feature type="topological domain" description="Cytoplasmic" evidence="7">
    <location>
        <begin position="1"/>
        <end position="518"/>
    </location>
</feature>
<dbReference type="PANTHER" id="PTHR21640:SF1">
    <property type="entry name" value="NESPRIN-4"/>
    <property type="match status" value="1"/>
</dbReference>
<dbReference type="KEGG" id="lcf:108890267"/>
<dbReference type="AlphaFoldDB" id="A0AAJ8AVI6"/>
<keyword evidence="4 7" id="KW-0472">Membrane</keyword>
<keyword evidence="5" id="KW-0539">Nucleus</keyword>
<evidence type="ECO:0000256" key="7">
    <source>
        <dbReference type="PROSITE-ProRule" id="PRU00385"/>
    </source>
</evidence>
<proteinExistence type="inferred from homology"/>
<keyword evidence="3 9" id="KW-1133">Transmembrane helix</keyword>
<dbReference type="GeneID" id="108890267"/>
<evidence type="ECO:0000259" key="10">
    <source>
        <dbReference type="PROSITE" id="PS51049"/>
    </source>
</evidence>
<dbReference type="SUPFAM" id="SSF46966">
    <property type="entry name" value="Spectrin repeat"/>
    <property type="match status" value="2"/>
</dbReference>
<evidence type="ECO:0000313" key="11">
    <source>
        <dbReference type="Proteomes" id="UP000694890"/>
    </source>
</evidence>
<evidence type="ECO:0000313" key="12">
    <source>
        <dbReference type="RefSeq" id="XP_050921467.1"/>
    </source>
</evidence>
<accession>A0AAJ8AVI6</accession>
<dbReference type="PROSITE" id="PS51049">
    <property type="entry name" value="KASH"/>
    <property type="match status" value="1"/>
</dbReference>
<reference evidence="12" key="1">
    <citation type="submission" date="2025-08" db="UniProtKB">
        <authorList>
            <consortium name="RefSeq"/>
        </authorList>
    </citation>
    <scope>IDENTIFICATION</scope>
    <source>
        <tissue evidence="12">Brain</tissue>
    </source>
</reference>
<comment type="subcellular location">
    <subcellularLocation>
        <location evidence="6">Nucleus outer membrane</location>
        <topology evidence="6">Single-pass type IV membrane protein</topology>
    </subcellularLocation>
</comment>
<evidence type="ECO:0000256" key="5">
    <source>
        <dbReference type="ARBA" id="ARBA00023242"/>
    </source>
</evidence>
<evidence type="ECO:0000256" key="4">
    <source>
        <dbReference type="ARBA" id="ARBA00023136"/>
    </source>
</evidence>
<dbReference type="Gene3D" id="1.20.58.60">
    <property type="match status" value="2"/>
</dbReference>
<feature type="region of interest" description="Disordered" evidence="8">
    <location>
        <begin position="338"/>
        <end position="360"/>
    </location>
</feature>
<dbReference type="Pfam" id="PF10541">
    <property type="entry name" value="KASH"/>
    <property type="match status" value="1"/>
</dbReference>
<evidence type="ECO:0000256" key="8">
    <source>
        <dbReference type="SAM" id="MobiDB-lite"/>
    </source>
</evidence>